<dbReference type="CDD" id="cd03811">
    <property type="entry name" value="GT4_GT28_WabH-like"/>
    <property type="match status" value="1"/>
</dbReference>
<evidence type="ECO:0000259" key="1">
    <source>
        <dbReference type="Pfam" id="PF00534"/>
    </source>
</evidence>
<dbReference type="PANTHER" id="PTHR12526">
    <property type="entry name" value="GLYCOSYLTRANSFERASE"/>
    <property type="match status" value="1"/>
</dbReference>
<evidence type="ECO:0000313" key="3">
    <source>
        <dbReference type="EMBL" id="PVE56806.1"/>
    </source>
</evidence>
<protein>
    <submittedName>
        <fullName evidence="3">Glycosyltransferase</fullName>
    </submittedName>
</protein>
<accession>A0AA92C6F1</accession>
<dbReference type="Pfam" id="PF13439">
    <property type="entry name" value="Glyco_transf_4"/>
    <property type="match status" value="1"/>
</dbReference>
<dbReference type="PANTHER" id="PTHR12526:SF630">
    <property type="entry name" value="GLYCOSYLTRANSFERASE"/>
    <property type="match status" value="1"/>
</dbReference>
<dbReference type="SUPFAM" id="SSF53756">
    <property type="entry name" value="UDP-Glycosyltransferase/glycogen phosphorylase"/>
    <property type="match status" value="1"/>
</dbReference>
<reference evidence="3 4" key="1">
    <citation type="submission" date="2018-04" db="EMBL/GenBank/DDBJ databases">
        <authorList>
            <person name="Hagen T."/>
        </authorList>
    </citation>
    <scope>NUCLEOTIDE SEQUENCE [LARGE SCALE GENOMIC DNA]</scope>
    <source>
        <strain evidence="3 4">TPD7009</strain>
    </source>
</reference>
<dbReference type="RefSeq" id="WP_116492151.1">
    <property type="nucleotide sequence ID" value="NZ_QDFR01000001.1"/>
</dbReference>
<evidence type="ECO:0000259" key="2">
    <source>
        <dbReference type="Pfam" id="PF13439"/>
    </source>
</evidence>
<dbReference type="Gene3D" id="3.40.50.2000">
    <property type="entry name" value="Glycogen Phosphorylase B"/>
    <property type="match status" value="2"/>
</dbReference>
<evidence type="ECO:0000313" key="4">
    <source>
        <dbReference type="Proteomes" id="UP000244335"/>
    </source>
</evidence>
<gene>
    <name evidence="3" type="ORF">DC430_03305</name>
</gene>
<dbReference type="InterPro" id="IPR028098">
    <property type="entry name" value="Glyco_trans_4-like_N"/>
</dbReference>
<sequence length="344" mass="39047">MSAERILHMHFGKEGGAERFFVNLATAFGDRGIEQRFIVRPGRIWRDEIAALGPTIESEYRRISPKALWLRWQVNKIMREWKPDVVMAWMSRSSRLVPAHGNSVRLTRLGDYPRHLKNFRNNDLIVANAPGIAEACVQLGWTKPVKVVSNFVRETAIKPVSRASMGTPEDAFLVVGTGRFIRRKGFDVLIKAVAQIPDAWLWLIGEGDKRAEMEQLVQELGMTDRTRFTGWVEEPMNYVAAGSIFVMPSRHEPLGNVVLEAWQADVPVVSTRSEGPSWFIRDGEDALMCDIDDVDGTLAAINRIRTDDQLAAKLREQGRARLDADFRKDAVVDAYLDLFKQMKR</sequence>
<dbReference type="EMBL" id="QDFR01000001">
    <property type="protein sequence ID" value="PVE56806.1"/>
    <property type="molecule type" value="Genomic_DNA"/>
</dbReference>
<proteinExistence type="predicted"/>
<feature type="domain" description="Glycosyl transferase family 1" evidence="1">
    <location>
        <begin position="161"/>
        <end position="320"/>
    </location>
</feature>
<dbReference type="GO" id="GO:0016757">
    <property type="term" value="F:glycosyltransferase activity"/>
    <property type="evidence" value="ECO:0007669"/>
    <property type="project" value="InterPro"/>
</dbReference>
<comment type="caution">
    <text evidence="3">The sequence shown here is derived from an EMBL/GenBank/DDBJ whole genome shotgun (WGS) entry which is preliminary data.</text>
</comment>
<dbReference type="AlphaFoldDB" id="A0AA92C6F1"/>
<name>A0AA92C6F1_RHIRH</name>
<feature type="domain" description="Glycosyltransferase subfamily 4-like N-terminal" evidence="2">
    <location>
        <begin position="15"/>
        <end position="152"/>
    </location>
</feature>
<organism evidence="3 4">
    <name type="scientific">Rhizobium rhizogenes</name>
    <name type="common">Agrobacterium rhizogenes</name>
    <dbReference type="NCBI Taxonomy" id="359"/>
    <lineage>
        <taxon>Bacteria</taxon>
        <taxon>Pseudomonadati</taxon>
        <taxon>Pseudomonadota</taxon>
        <taxon>Alphaproteobacteria</taxon>
        <taxon>Hyphomicrobiales</taxon>
        <taxon>Rhizobiaceae</taxon>
        <taxon>Rhizobium/Agrobacterium group</taxon>
        <taxon>Rhizobium</taxon>
    </lineage>
</organism>
<dbReference type="Proteomes" id="UP000244335">
    <property type="component" value="Unassembled WGS sequence"/>
</dbReference>
<dbReference type="Pfam" id="PF00534">
    <property type="entry name" value="Glycos_transf_1"/>
    <property type="match status" value="1"/>
</dbReference>
<dbReference type="InterPro" id="IPR001296">
    <property type="entry name" value="Glyco_trans_1"/>
</dbReference>